<name>A0ABR4FAN6_9PEZI</name>
<proteinExistence type="predicted"/>
<dbReference type="Proteomes" id="UP001600888">
    <property type="component" value="Unassembled WGS sequence"/>
</dbReference>
<evidence type="ECO:0000313" key="2">
    <source>
        <dbReference type="Proteomes" id="UP001600888"/>
    </source>
</evidence>
<evidence type="ECO:0000313" key="1">
    <source>
        <dbReference type="EMBL" id="KAL2291747.1"/>
    </source>
</evidence>
<comment type="caution">
    <text evidence="1">The sequence shown here is derived from an EMBL/GenBank/DDBJ whole genome shotgun (WGS) entry which is preliminary data.</text>
</comment>
<organism evidence="1 2">
    <name type="scientific">Diaporthe vaccinii</name>
    <dbReference type="NCBI Taxonomy" id="105482"/>
    <lineage>
        <taxon>Eukaryota</taxon>
        <taxon>Fungi</taxon>
        <taxon>Dikarya</taxon>
        <taxon>Ascomycota</taxon>
        <taxon>Pezizomycotina</taxon>
        <taxon>Sordariomycetes</taxon>
        <taxon>Sordariomycetidae</taxon>
        <taxon>Diaporthales</taxon>
        <taxon>Diaporthaceae</taxon>
        <taxon>Diaporthe</taxon>
        <taxon>Diaporthe eres species complex</taxon>
    </lineage>
</organism>
<sequence length="161" mass="17676">MTLSGVGDSVEIQHHERSTTVDCFSWPSCLCTENSKGGLVQECSIPSVTKSREFRNAYWPLQTCAEVLCAFAHATSAISRTYMCRGLPSHIKSTLQTQTPFPVALNPSSNGHQTGQYNAQNQRLAKNSVVRPVGNYALAFSRCRAYSSLLAPEASQLENFQ</sequence>
<reference evidence="1 2" key="1">
    <citation type="submission" date="2024-03" db="EMBL/GenBank/DDBJ databases">
        <title>A high-quality draft genome sequence of Diaporthe vaccinii, a causative agent of upright dieback and viscid rot disease in cranberry plants.</title>
        <authorList>
            <person name="Sarrasin M."/>
            <person name="Lang B.F."/>
            <person name="Burger G."/>
        </authorList>
    </citation>
    <scope>NUCLEOTIDE SEQUENCE [LARGE SCALE GENOMIC DNA]</scope>
    <source>
        <strain evidence="1 2">IS7</strain>
    </source>
</reference>
<gene>
    <name evidence="1" type="ORF">FJTKL_11945</name>
</gene>
<keyword evidence="2" id="KW-1185">Reference proteome</keyword>
<accession>A0ABR4FAN6</accession>
<dbReference type="EMBL" id="JBAWTH010000005">
    <property type="protein sequence ID" value="KAL2291747.1"/>
    <property type="molecule type" value="Genomic_DNA"/>
</dbReference>
<protein>
    <submittedName>
        <fullName evidence="1">Uncharacterized protein</fullName>
    </submittedName>
</protein>